<keyword evidence="2" id="KW-1185">Reference proteome</keyword>
<protein>
    <submittedName>
        <fullName evidence="1">Uncharacterized protein</fullName>
    </submittedName>
</protein>
<evidence type="ECO:0000313" key="1">
    <source>
        <dbReference type="EMBL" id="KAJ0040209.1"/>
    </source>
</evidence>
<name>A0ACC0YRJ9_9ROSI</name>
<evidence type="ECO:0000313" key="2">
    <source>
        <dbReference type="Proteomes" id="UP001163603"/>
    </source>
</evidence>
<reference evidence="2" key="1">
    <citation type="journal article" date="2023" name="G3 (Bethesda)">
        <title>Genome assembly and association tests identify interacting loci associated with vigor, precocity, and sex in interspecific pistachio rootstocks.</title>
        <authorList>
            <person name="Palmer W."/>
            <person name="Jacygrad E."/>
            <person name="Sagayaradj S."/>
            <person name="Cavanaugh K."/>
            <person name="Han R."/>
            <person name="Bertier L."/>
            <person name="Beede B."/>
            <person name="Kafkas S."/>
            <person name="Golino D."/>
            <person name="Preece J."/>
            <person name="Michelmore R."/>
        </authorList>
    </citation>
    <scope>NUCLEOTIDE SEQUENCE [LARGE SCALE GENOMIC DNA]</scope>
</reference>
<dbReference type="EMBL" id="CM047740">
    <property type="protein sequence ID" value="KAJ0040209.1"/>
    <property type="molecule type" value="Genomic_DNA"/>
</dbReference>
<organism evidence="1 2">
    <name type="scientific">Pistacia integerrima</name>
    <dbReference type="NCBI Taxonomy" id="434235"/>
    <lineage>
        <taxon>Eukaryota</taxon>
        <taxon>Viridiplantae</taxon>
        <taxon>Streptophyta</taxon>
        <taxon>Embryophyta</taxon>
        <taxon>Tracheophyta</taxon>
        <taxon>Spermatophyta</taxon>
        <taxon>Magnoliopsida</taxon>
        <taxon>eudicotyledons</taxon>
        <taxon>Gunneridae</taxon>
        <taxon>Pentapetalae</taxon>
        <taxon>rosids</taxon>
        <taxon>malvids</taxon>
        <taxon>Sapindales</taxon>
        <taxon>Anacardiaceae</taxon>
        <taxon>Pistacia</taxon>
    </lineage>
</organism>
<gene>
    <name evidence="1" type="ORF">Pint_27343</name>
</gene>
<accession>A0ACC0YRJ9</accession>
<comment type="caution">
    <text evidence="1">The sequence shown here is derived from an EMBL/GenBank/DDBJ whole genome shotgun (WGS) entry which is preliminary data.</text>
</comment>
<dbReference type="Proteomes" id="UP001163603">
    <property type="component" value="Chromosome 5"/>
</dbReference>
<proteinExistence type="predicted"/>
<sequence>MSSTPSFASLRFVGQLNDASIQIFVNDGLTLNFIQAHVSKYLGLPIEFDLPPTIVVVGNGTKLSIKDCVRSIKIIVQGHHIVVDL</sequence>